<dbReference type="InterPro" id="IPR050810">
    <property type="entry name" value="Bact_Secretion_Sys_Channel"/>
</dbReference>
<feature type="domain" description="Type II/III secretion system secretin-like" evidence="5">
    <location>
        <begin position="378"/>
        <end position="512"/>
    </location>
</feature>
<evidence type="ECO:0000256" key="2">
    <source>
        <dbReference type="ARBA" id="ARBA00022729"/>
    </source>
</evidence>
<gene>
    <name evidence="6" type="ORF">CWE23_02315</name>
</gene>
<comment type="similarity">
    <text evidence="4">Belongs to the bacterial secretin family.</text>
</comment>
<dbReference type="PANTHER" id="PTHR30332">
    <property type="entry name" value="PROBABLE GENERAL SECRETION PATHWAY PROTEIN D"/>
    <property type="match status" value="1"/>
</dbReference>
<dbReference type="GO" id="GO:0009306">
    <property type="term" value="P:protein secretion"/>
    <property type="evidence" value="ECO:0007669"/>
    <property type="project" value="InterPro"/>
</dbReference>
<dbReference type="Proteomes" id="UP000286680">
    <property type="component" value="Unassembled WGS sequence"/>
</dbReference>
<dbReference type="Pfam" id="PF00263">
    <property type="entry name" value="Secretin"/>
    <property type="match status" value="1"/>
</dbReference>
<dbReference type="GO" id="GO:0016020">
    <property type="term" value="C:membrane"/>
    <property type="evidence" value="ECO:0007669"/>
    <property type="project" value="UniProtKB-SubCell"/>
</dbReference>
<evidence type="ECO:0000256" key="4">
    <source>
        <dbReference type="RuleBase" id="RU004003"/>
    </source>
</evidence>
<comment type="caution">
    <text evidence="6">The sequence shown here is derived from an EMBL/GenBank/DDBJ whole genome shotgun (WGS) entry which is preliminary data.</text>
</comment>
<dbReference type="GO" id="GO:0015627">
    <property type="term" value="C:type II protein secretion system complex"/>
    <property type="evidence" value="ECO:0007669"/>
    <property type="project" value="TreeGrafter"/>
</dbReference>
<evidence type="ECO:0000256" key="3">
    <source>
        <dbReference type="ARBA" id="ARBA00023136"/>
    </source>
</evidence>
<dbReference type="PANTHER" id="PTHR30332:SF24">
    <property type="entry name" value="SECRETIN GSPD-RELATED"/>
    <property type="match status" value="1"/>
</dbReference>
<organism evidence="6 7">
    <name type="scientific">Idiomarina aquatica</name>
    <dbReference type="NCBI Taxonomy" id="1327752"/>
    <lineage>
        <taxon>Bacteria</taxon>
        <taxon>Pseudomonadati</taxon>
        <taxon>Pseudomonadota</taxon>
        <taxon>Gammaproteobacteria</taxon>
        <taxon>Alteromonadales</taxon>
        <taxon>Idiomarinaceae</taxon>
        <taxon>Idiomarina</taxon>
    </lineage>
</organism>
<sequence length="546" mass="59921">MANRTYGSRRQLGGSITACAAAISFTARHAPQPQRRGALSRRCCTMTVSARLRCALPMLSGLLLSACVQSPQQLLQRADALQQTTHQQLVDRYPYQRLPTPQQTVVVSDEFYVPALDQASVDKPAWFSQQVQADMRGITLLEALQQLLSPLGVRVVVADEVDTDALVFADHQGTVGELLAWIANAHQLIIEPFAARAEVRQLEVRRFDVSFLSGDTRFMLGDQGQRNRPHQRAETVAGLAPQSQQYLNFASEQLSLWQDLERTLTLMLSERGELSINQSSTSVVVKDTPAVMASVADYIADLNRQLTQQVAIDVQVIEVTFNDREQYAIDWQLLRHIDGIGPLTAAANTSAAAVQSVLSLGLQRDSGAFRGSQVLIDALQQQGQVRISHQPRVLTLNNQVARILVEDETSYLASAGSTSTPNVGTEQLLLPGRVTTGFELFLLPKIQQQQVILQLSSSLSALKGLDTVSSGEQQIQTPRTSRKTFFLKAMVGHRQTLLLSGLQQSRSEHGEQRGLFSWLAGGDVQLALGNSETLLLLTPYIVGAEH</sequence>
<dbReference type="InterPro" id="IPR004846">
    <property type="entry name" value="T2SS/T3SS_dom"/>
</dbReference>
<evidence type="ECO:0000256" key="1">
    <source>
        <dbReference type="ARBA" id="ARBA00004370"/>
    </source>
</evidence>
<comment type="subcellular location">
    <subcellularLocation>
        <location evidence="1">Membrane</location>
    </subcellularLocation>
</comment>
<evidence type="ECO:0000313" key="6">
    <source>
        <dbReference type="EMBL" id="RUO44884.1"/>
    </source>
</evidence>
<keyword evidence="7" id="KW-1185">Reference proteome</keyword>
<protein>
    <recommendedName>
        <fullName evidence="5">Type II/III secretion system secretin-like domain-containing protein</fullName>
    </recommendedName>
</protein>
<evidence type="ECO:0000259" key="5">
    <source>
        <dbReference type="Pfam" id="PF00263"/>
    </source>
</evidence>
<proteinExistence type="inferred from homology"/>
<evidence type="ECO:0000313" key="7">
    <source>
        <dbReference type="Proteomes" id="UP000286680"/>
    </source>
</evidence>
<accession>A0AA94JDL4</accession>
<reference evidence="7" key="1">
    <citation type="journal article" date="2018" name="Front. Microbiol.">
        <title>Genome-Based Analysis Reveals the Taxonomy and Diversity of the Family Idiomarinaceae.</title>
        <authorList>
            <person name="Liu Y."/>
            <person name="Lai Q."/>
            <person name="Shao Z."/>
        </authorList>
    </citation>
    <scope>NUCLEOTIDE SEQUENCE [LARGE SCALE GENOMIC DNA]</scope>
    <source>
        <strain evidence="7">SN-14</strain>
    </source>
</reference>
<keyword evidence="3" id="KW-0472">Membrane</keyword>
<dbReference type="EMBL" id="PIPS01000001">
    <property type="protein sequence ID" value="RUO44884.1"/>
    <property type="molecule type" value="Genomic_DNA"/>
</dbReference>
<dbReference type="AlphaFoldDB" id="A0AA94JDL4"/>
<keyword evidence="2" id="KW-0732">Signal</keyword>
<name>A0AA94JDL4_9GAMM</name>